<reference evidence="2 3" key="1">
    <citation type="submission" date="2024-04" db="EMBL/GenBank/DDBJ databases">
        <title>Novel species of the genus Ideonella isolated from streams.</title>
        <authorList>
            <person name="Lu H."/>
        </authorList>
    </citation>
    <scope>NUCLEOTIDE SEQUENCE [LARGE SCALE GENOMIC DNA]</scope>
    <source>
        <strain evidence="2 3">DXS22W</strain>
    </source>
</reference>
<dbReference type="RefSeq" id="WP_341408419.1">
    <property type="nucleotide sequence ID" value="NZ_JBBUTH010000001.1"/>
</dbReference>
<feature type="domain" description="Pvc16 N-terminal" evidence="1">
    <location>
        <begin position="9"/>
        <end position="182"/>
    </location>
</feature>
<comment type="caution">
    <text evidence="2">The sequence shown here is derived from an EMBL/GenBank/DDBJ whole genome shotgun (WGS) entry which is preliminary data.</text>
</comment>
<dbReference type="Proteomes" id="UP001365405">
    <property type="component" value="Unassembled WGS sequence"/>
</dbReference>
<dbReference type="Pfam" id="PF14065">
    <property type="entry name" value="Pvc16_N"/>
    <property type="match status" value="1"/>
</dbReference>
<gene>
    <name evidence="2" type="ORF">AACH10_00665</name>
</gene>
<evidence type="ECO:0000259" key="1">
    <source>
        <dbReference type="Pfam" id="PF14065"/>
    </source>
</evidence>
<organism evidence="2 3">
    <name type="scientific">Pseudaquabacterium inlustre</name>
    <dbReference type="NCBI Taxonomy" id="2984192"/>
    <lineage>
        <taxon>Bacteria</taxon>
        <taxon>Pseudomonadati</taxon>
        <taxon>Pseudomonadota</taxon>
        <taxon>Betaproteobacteria</taxon>
        <taxon>Burkholderiales</taxon>
        <taxon>Sphaerotilaceae</taxon>
        <taxon>Pseudaquabacterium</taxon>
    </lineage>
</organism>
<evidence type="ECO:0000313" key="2">
    <source>
        <dbReference type="EMBL" id="MEK8048744.1"/>
    </source>
</evidence>
<accession>A0ABU9CA47</accession>
<dbReference type="InterPro" id="IPR025351">
    <property type="entry name" value="Pvc16_N"/>
</dbReference>
<keyword evidence="3" id="KW-1185">Reference proteome</keyword>
<name>A0ABU9CA47_9BURK</name>
<protein>
    <submittedName>
        <fullName evidence="2">DUF4255 domain-containing protein</fullName>
    </submittedName>
</protein>
<dbReference type="EMBL" id="JBBUTH010000001">
    <property type="protein sequence ID" value="MEK8048744.1"/>
    <property type="molecule type" value="Genomic_DNA"/>
</dbReference>
<sequence length="195" mass="21766">MIGDLLVLLRDRLDAYLHAAAATAGDDSPEDRAQLIDGDKADSVDFRLNAISILLVNIQHENHLRAPDPWLRVTPDGRQQRVAPDVRLSLSVLFVARFKSYALGLNQLALVIRFFQTHPVFDHENTPGLPAGVEKLAVELVTLPQHEQNDIWSALRVHYQPSVMYRVRMVVLSDPAGVTPTPIGQTVVRTRRIDA</sequence>
<evidence type="ECO:0000313" key="3">
    <source>
        <dbReference type="Proteomes" id="UP001365405"/>
    </source>
</evidence>
<proteinExistence type="predicted"/>